<reference evidence="1 2" key="1">
    <citation type="submission" date="2020-04" db="EMBL/GenBank/DDBJ databases">
        <title>Chromosome-level genome assembly of a cyprinid fish Onychostoma macrolepis by integration of Nanopore Sequencing, Bionano and Hi-C technology.</title>
        <authorList>
            <person name="Wang D."/>
        </authorList>
    </citation>
    <scope>NUCLEOTIDE SEQUENCE [LARGE SCALE GENOMIC DNA]</scope>
    <source>
        <strain evidence="1">SWU-2019</strain>
        <tissue evidence="1">Muscle</tissue>
    </source>
</reference>
<keyword evidence="2" id="KW-1185">Reference proteome</keyword>
<name>A0A7J6C595_9TELE</name>
<organism evidence="1 2">
    <name type="scientific">Onychostoma macrolepis</name>
    <dbReference type="NCBI Taxonomy" id="369639"/>
    <lineage>
        <taxon>Eukaryota</taxon>
        <taxon>Metazoa</taxon>
        <taxon>Chordata</taxon>
        <taxon>Craniata</taxon>
        <taxon>Vertebrata</taxon>
        <taxon>Euteleostomi</taxon>
        <taxon>Actinopterygii</taxon>
        <taxon>Neopterygii</taxon>
        <taxon>Teleostei</taxon>
        <taxon>Ostariophysi</taxon>
        <taxon>Cypriniformes</taxon>
        <taxon>Cyprinidae</taxon>
        <taxon>Acrossocheilinae</taxon>
        <taxon>Onychostoma</taxon>
    </lineage>
</organism>
<proteinExistence type="predicted"/>
<sequence>MKAAPEEKEGLKLLWDDLKQRLAKLCQTEQIRRWRKRKEKERKNFFKDPFKYAHQLLEEKQSSKLAITKADLEHYIKGLYADAAKDTPLGSPVLKQHSARCCDFVSILRVLCVP</sequence>
<dbReference type="EMBL" id="JAAMOB010000017">
    <property type="protein sequence ID" value="KAF4102164.1"/>
    <property type="molecule type" value="Genomic_DNA"/>
</dbReference>
<dbReference type="AlphaFoldDB" id="A0A7J6C595"/>
<gene>
    <name evidence="1" type="ORF">G5714_016964</name>
</gene>
<protein>
    <submittedName>
        <fullName evidence="1">Uncharacterized protein</fullName>
    </submittedName>
</protein>
<evidence type="ECO:0000313" key="1">
    <source>
        <dbReference type="EMBL" id="KAF4102164.1"/>
    </source>
</evidence>
<comment type="caution">
    <text evidence="1">The sequence shown here is derived from an EMBL/GenBank/DDBJ whole genome shotgun (WGS) entry which is preliminary data.</text>
</comment>
<accession>A0A7J6C595</accession>
<dbReference type="Proteomes" id="UP000579812">
    <property type="component" value="Unassembled WGS sequence"/>
</dbReference>
<evidence type="ECO:0000313" key="2">
    <source>
        <dbReference type="Proteomes" id="UP000579812"/>
    </source>
</evidence>